<dbReference type="Gene3D" id="3.10.450.240">
    <property type="match status" value="1"/>
</dbReference>
<dbReference type="Pfam" id="PF04280">
    <property type="entry name" value="Tim44"/>
    <property type="match status" value="1"/>
</dbReference>
<dbReference type="AlphaFoldDB" id="A0A381TWA2"/>
<name>A0A381TWA2_9ZZZZ</name>
<reference evidence="3" key="1">
    <citation type="submission" date="2018-05" db="EMBL/GenBank/DDBJ databases">
        <authorList>
            <person name="Lanie J.A."/>
            <person name="Ng W.-L."/>
            <person name="Kazmierczak K.M."/>
            <person name="Andrzejewski T.M."/>
            <person name="Davidsen T.M."/>
            <person name="Wayne K.J."/>
            <person name="Tettelin H."/>
            <person name="Glass J.I."/>
            <person name="Rusch D."/>
            <person name="Podicherti R."/>
            <person name="Tsui H.-C.T."/>
            <person name="Winkler M.E."/>
        </authorList>
    </citation>
    <scope>NUCLEOTIDE SEQUENCE</scope>
</reference>
<keyword evidence="1" id="KW-0472">Membrane</keyword>
<dbReference type="SMART" id="SM00978">
    <property type="entry name" value="Tim44"/>
    <property type="match status" value="1"/>
</dbReference>
<protein>
    <recommendedName>
        <fullName evidence="2">Tim44-like domain-containing protein</fullName>
    </recommendedName>
</protein>
<dbReference type="NCBIfam" id="NF033779">
    <property type="entry name" value="Tim44_TimA_adap"/>
    <property type="match status" value="1"/>
</dbReference>
<feature type="transmembrane region" description="Helical" evidence="1">
    <location>
        <begin position="6"/>
        <end position="24"/>
    </location>
</feature>
<feature type="domain" description="Tim44-like" evidence="2">
    <location>
        <begin position="50"/>
        <end position="198"/>
    </location>
</feature>
<dbReference type="EMBL" id="UINC01005282">
    <property type="protein sequence ID" value="SVA20305.1"/>
    <property type="molecule type" value="Genomic_DNA"/>
</dbReference>
<dbReference type="InterPro" id="IPR032710">
    <property type="entry name" value="NTF2-like_dom_sf"/>
</dbReference>
<accession>A0A381TWA2</accession>
<gene>
    <name evidence="3" type="ORF">METZ01_LOCUS73159</name>
</gene>
<keyword evidence="1" id="KW-0812">Transmembrane</keyword>
<organism evidence="3">
    <name type="scientific">marine metagenome</name>
    <dbReference type="NCBI Taxonomy" id="408172"/>
    <lineage>
        <taxon>unclassified sequences</taxon>
        <taxon>metagenomes</taxon>
        <taxon>ecological metagenomes</taxon>
    </lineage>
</organism>
<sequence length="199" mass="22978">MSNNFGYLDLILLAMIAGFIILRLRNVLGRKTGHEGKVVSNLSEKKFEEFKKTIKLKKQPTEFDTNQKKQFLKGAEIAYETIINSFAKGDKKSLKDLVTEEMNKNFESAIEERNSKNIKSELTFIGIKSSTIEKFEKTAEALFFTVKFISEIISFKKDKDNNVIEGDPNKIKTVIDRWKFTRKISSMNPNWYLAETKTN</sequence>
<evidence type="ECO:0000256" key="1">
    <source>
        <dbReference type="SAM" id="Phobius"/>
    </source>
</evidence>
<evidence type="ECO:0000259" key="2">
    <source>
        <dbReference type="SMART" id="SM00978"/>
    </source>
</evidence>
<dbReference type="SUPFAM" id="SSF54427">
    <property type="entry name" value="NTF2-like"/>
    <property type="match status" value="1"/>
</dbReference>
<evidence type="ECO:0000313" key="3">
    <source>
        <dbReference type="EMBL" id="SVA20305.1"/>
    </source>
</evidence>
<proteinExistence type="predicted"/>
<dbReference type="InterPro" id="IPR007379">
    <property type="entry name" value="Tim44-like_dom"/>
</dbReference>
<keyword evidence="1" id="KW-1133">Transmembrane helix</keyword>